<proteinExistence type="predicted"/>
<name>W3X0I0_PESFW</name>
<dbReference type="HOGENOM" id="CLU_113390_2_0_1"/>
<organism evidence="2 3">
    <name type="scientific">Pestalotiopsis fici (strain W106-1 / CGMCC3.15140)</name>
    <dbReference type="NCBI Taxonomy" id="1229662"/>
    <lineage>
        <taxon>Eukaryota</taxon>
        <taxon>Fungi</taxon>
        <taxon>Dikarya</taxon>
        <taxon>Ascomycota</taxon>
        <taxon>Pezizomycotina</taxon>
        <taxon>Sordariomycetes</taxon>
        <taxon>Xylariomycetidae</taxon>
        <taxon>Amphisphaeriales</taxon>
        <taxon>Sporocadaceae</taxon>
        <taxon>Pestalotiopsis</taxon>
    </lineage>
</organism>
<dbReference type="eggNOG" id="ENOG502S47S">
    <property type="taxonomic scope" value="Eukaryota"/>
</dbReference>
<dbReference type="RefSeq" id="XP_007836268.1">
    <property type="nucleotide sequence ID" value="XM_007838077.1"/>
</dbReference>
<gene>
    <name evidence="2" type="ORF">PFICI_09496</name>
</gene>
<reference evidence="3" key="1">
    <citation type="journal article" date="2015" name="BMC Genomics">
        <title>Genomic and transcriptomic analysis of the endophytic fungus Pestalotiopsis fici reveals its lifestyle and high potential for synthesis of natural products.</title>
        <authorList>
            <person name="Wang X."/>
            <person name="Zhang X."/>
            <person name="Liu L."/>
            <person name="Xiang M."/>
            <person name="Wang W."/>
            <person name="Sun X."/>
            <person name="Che Y."/>
            <person name="Guo L."/>
            <person name="Liu G."/>
            <person name="Guo L."/>
            <person name="Wang C."/>
            <person name="Yin W.B."/>
            <person name="Stadler M."/>
            <person name="Zhang X."/>
            <person name="Liu X."/>
        </authorList>
    </citation>
    <scope>NUCLEOTIDE SEQUENCE [LARGE SCALE GENOMIC DNA]</scope>
    <source>
        <strain evidence="3">W106-1 / CGMCC3.15140</strain>
    </source>
</reference>
<dbReference type="Proteomes" id="UP000030651">
    <property type="component" value="Unassembled WGS sequence"/>
</dbReference>
<dbReference type="EMBL" id="KI912114">
    <property type="protein sequence ID" value="ETS79643.1"/>
    <property type="molecule type" value="Genomic_DNA"/>
</dbReference>
<dbReference type="InParanoid" id="W3X0I0"/>
<dbReference type="AlphaFoldDB" id="W3X0I0"/>
<feature type="chain" id="PRO_5004834096" description="IDI-2" evidence="1">
    <location>
        <begin position="23"/>
        <end position="139"/>
    </location>
</feature>
<protein>
    <recommendedName>
        <fullName evidence="4">IDI-2</fullName>
    </recommendedName>
</protein>
<dbReference type="OrthoDB" id="3660930at2759"/>
<dbReference type="KEGG" id="pfy:PFICI_09496"/>
<sequence length="139" mass="14912">MKFNREFILALFGATTIVSASANPESARVAECGSSENVMSIPEGANASEYRSCLNHPAGKAGPTAMDSLEKRDCWFGGDHGCKNGYCWKRWGDDLTNGYWCWTALNGGNGNWIQCSTDSQCTTIVACGLGDCKDCGCNC</sequence>
<accession>W3X0I0</accession>
<keyword evidence="1" id="KW-0732">Signal</keyword>
<dbReference type="GeneID" id="19274509"/>
<evidence type="ECO:0000313" key="3">
    <source>
        <dbReference type="Proteomes" id="UP000030651"/>
    </source>
</evidence>
<evidence type="ECO:0000256" key="1">
    <source>
        <dbReference type="SAM" id="SignalP"/>
    </source>
</evidence>
<evidence type="ECO:0008006" key="4">
    <source>
        <dbReference type="Google" id="ProtNLM"/>
    </source>
</evidence>
<feature type="signal peptide" evidence="1">
    <location>
        <begin position="1"/>
        <end position="22"/>
    </location>
</feature>
<keyword evidence="3" id="KW-1185">Reference proteome</keyword>
<evidence type="ECO:0000313" key="2">
    <source>
        <dbReference type="EMBL" id="ETS79643.1"/>
    </source>
</evidence>
<dbReference type="OMA" id="DEQCHEY"/>